<accession>A0A1L0BXR1</accession>
<dbReference type="AlphaFoldDB" id="A0A1L0BXR1"/>
<evidence type="ECO:0000256" key="1">
    <source>
        <dbReference type="ARBA" id="ARBA00004574"/>
    </source>
</evidence>
<comment type="subcellular location">
    <subcellularLocation>
        <location evidence="1">Chromosome</location>
        <location evidence="1">Telomere</location>
    </subcellularLocation>
</comment>
<keyword evidence="3" id="KW-0779">Telomere</keyword>
<feature type="region of interest" description="Disordered" evidence="4">
    <location>
        <begin position="321"/>
        <end position="343"/>
    </location>
</feature>
<dbReference type="InterPro" id="IPR018856">
    <property type="entry name" value="Stn1_N"/>
</dbReference>
<dbReference type="GO" id="GO:0000781">
    <property type="term" value="C:chromosome, telomeric region"/>
    <property type="evidence" value="ECO:0007669"/>
    <property type="project" value="UniProtKB-SubCell"/>
</dbReference>
<evidence type="ECO:0000313" key="6">
    <source>
        <dbReference type="EMBL" id="SGZ56035.1"/>
    </source>
</evidence>
<name>A0A1L0BXR1_9ASCO</name>
<evidence type="ECO:0000259" key="5">
    <source>
        <dbReference type="Pfam" id="PF10451"/>
    </source>
</evidence>
<sequence length="343" mass="38923">MPADSVSEDHHQGFLIRGKMFYHPSLFHMAPTYDRIVPLTIADVVRSKNVLQVYGVTGIAEHNQGYVIVNNYPIKELKIAGRLLSYAYNSYDVGNIKSPNNFYLLNLDDCSGDSLLMRVKILESKTTFSLRDLDEDLLVEVTGTVQYVHDFGKQVKGASARIIGTSTDLDVEIAWWSQVLHTRRYLKHPWRYLQPRREGNLGNEPEILDVEASFRESIVSYPNLTPHTATAFEELVSELPSEVTLLDSFTLDRSRLKNKAKQKQLEQRSPVEFIDLSVSDDEVNSEDSGYNDPNYTAATHPNLPIIKSFLLASFSHEYPQKNQDEDLNEDDNPTSPDSIIVIN</sequence>
<evidence type="ECO:0000256" key="2">
    <source>
        <dbReference type="ARBA" id="ARBA00022454"/>
    </source>
</evidence>
<feature type="domain" description="CST complex subunit Stn1 N-terminal" evidence="5">
    <location>
        <begin position="20"/>
        <end position="191"/>
    </location>
</feature>
<gene>
    <name evidence="6" type="ORF">SAMEA4029009_CIC11G00000003284</name>
</gene>
<evidence type="ECO:0000256" key="4">
    <source>
        <dbReference type="SAM" id="MobiDB-lite"/>
    </source>
</evidence>
<proteinExistence type="predicted"/>
<dbReference type="Proteomes" id="UP000182259">
    <property type="component" value="Chromosome IV"/>
</dbReference>
<evidence type="ECO:0000256" key="3">
    <source>
        <dbReference type="ARBA" id="ARBA00022895"/>
    </source>
</evidence>
<dbReference type="EMBL" id="LT635767">
    <property type="protein sequence ID" value="SGZ56035.1"/>
    <property type="molecule type" value="Genomic_DNA"/>
</dbReference>
<keyword evidence="2" id="KW-0158">Chromosome</keyword>
<protein>
    <submittedName>
        <fullName evidence="6">CIC11C00000003284</fullName>
    </submittedName>
</protein>
<organism evidence="6 7">
    <name type="scientific">Sungouiella intermedia</name>
    <dbReference type="NCBI Taxonomy" id="45354"/>
    <lineage>
        <taxon>Eukaryota</taxon>
        <taxon>Fungi</taxon>
        <taxon>Dikarya</taxon>
        <taxon>Ascomycota</taxon>
        <taxon>Saccharomycotina</taxon>
        <taxon>Pichiomycetes</taxon>
        <taxon>Metschnikowiaceae</taxon>
        <taxon>Sungouiella</taxon>
    </lineage>
</organism>
<feature type="region of interest" description="Disordered" evidence="4">
    <location>
        <begin position="277"/>
        <end position="297"/>
    </location>
</feature>
<dbReference type="Gene3D" id="2.40.50.1040">
    <property type="match status" value="1"/>
</dbReference>
<evidence type="ECO:0000313" key="7">
    <source>
        <dbReference type="Proteomes" id="UP000182259"/>
    </source>
</evidence>
<dbReference type="Pfam" id="PF10451">
    <property type="entry name" value="Stn1"/>
    <property type="match status" value="1"/>
</dbReference>
<reference evidence="6 7" key="1">
    <citation type="submission" date="2016-10" db="EMBL/GenBank/DDBJ databases">
        <authorList>
            <person name="de Groot N.N."/>
        </authorList>
    </citation>
    <scope>NUCLEOTIDE SEQUENCE [LARGE SCALE GENOMIC DNA]</scope>
    <source>
        <strain evidence="6 7">PYCC 4715</strain>
    </source>
</reference>